<name>A0ABQ2LUR7_9ACTN</name>
<reference evidence="4" key="1">
    <citation type="journal article" date="2019" name="Int. J. Syst. Evol. Microbiol.">
        <title>The Global Catalogue of Microorganisms (GCM) 10K type strain sequencing project: providing services to taxonomists for standard genome sequencing and annotation.</title>
        <authorList>
            <consortium name="The Broad Institute Genomics Platform"/>
            <consortium name="The Broad Institute Genome Sequencing Center for Infectious Disease"/>
            <person name="Wu L."/>
            <person name="Ma J."/>
        </authorList>
    </citation>
    <scope>NUCLEOTIDE SEQUENCE [LARGE SCALE GENOMIC DNA]</scope>
    <source>
        <strain evidence="4">CGMCC 4.7178</strain>
    </source>
</reference>
<comment type="caution">
    <text evidence="3">The sequence shown here is derived from an EMBL/GenBank/DDBJ whole genome shotgun (WGS) entry which is preliminary data.</text>
</comment>
<dbReference type="Pfam" id="PF19870">
    <property type="entry name" value="DUF6343"/>
    <property type="match status" value="1"/>
</dbReference>
<keyword evidence="4" id="KW-1185">Reference proteome</keyword>
<evidence type="ECO:0000256" key="1">
    <source>
        <dbReference type="SAM" id="MobiDB-lite"/>
    </source>
</evidence>
<feature type="compositionally biased region" description="Gly residues" evidence="1">
    <location>
        <begin position="152"/>
        <end position="168"/>
    </location>
</feature>
<protein>
    <recommendedName>
        <fullName evidence="5">Integral membrane protein</fullName>
    </recommendedName>
</protein>
<gene>
    <name evidence="3" type="ORF">GCM10012287_06720</name>
</gene>
<evidence type="ECO:0000313" key="3">
    <source>
        <dbReference type="EMBL" id="GGO43471.1"/>
    </source>
</evidence>
<dbReference type="RefSeq" id="WP_308424109.1">
    <property type="nucleotide sequence ID" value="NZ_BMMP01000002.1"/>
</dbReference>
<evidence type="ECO:0000313" key="4">
    <source>
        <dbReference type="Proteomes" id="UP000631535"/>
    </source>
</evidence>
<feature type="region of interest" description="Disordered" evidence="1">
    <location>
        <begin position="143"/>
        <end position="168"/>
    </location>
</feature>
<keyword evidence="2" id="KW-0472">Membrane</keyword>
<accession>A0ABQ2LUR7</accession>
<keyword evidence="2" id="KW-0812">Transmembrane</keyword>
<keyword evidence="2" id="KW-1133">Transmembrane helix</keyword>
<dbReference type="Proteomes" id="UP000631535">
    <property type="component" value="Unassembled WGS sequence"/>
</dbReference>
<evidence type="ECO:0008006" key="5">
    <source>
        <dbReference type="Google" id="ProtNLM"/>
    </source>
</evidence>
<dbReference type="InterPro" id="IPR045924">
    <property type="entry name" value="DUF6343"/>
</dbReference>
<feature type="region of interest" description="Disordered" evidence="1">
    <location>
        <begin position="1"/>
        <end position="72"/>
    </location>
</feature>
<proteinExistence type="predicted"/>
<dbReference type="EMBL" id="BMMP01000002">
    <property type="protein sequence ID" value="GGO43471.1"/>
    <property type="molecule type" value="Genomic_DNA"/>
</dbReference>
<feature type="transmembrane region" description="Helical" evidence="2">
    <location>
        <begin position="81"/>
        <end position="103"/>
    </location>
</feature>
<organism evidence="3 4">
    <name type="scientific">Streptomyces daqingensis</name>
    <dbReference type="NCBI Taxonomy" id="1472640"/>
    <lineage>
        <taxon>Bacteria</taxon>
        <taxon>Bacillati</taxon>
        <taxon>Actinomycetota</taxon>
        <taxon>Actinomycetes</taxon>
        <taxon>Kitasatosporales</taxon>
        <taxon>Streptomycetaceae</taxon>
        <taxon>Streptomyces</taxon>
    </lineage>
</organism>
<feature type="compositionally biased region" description="Low complexity" evidence="1">
    <location>
        <begin position="56"/>
        <end position="72"/>
    </location>
</feature>
<feature type="transmembrane region" description="Helical" evidence="2">
    <location>
        <begin position="115"/>
        <end position="138"/>
    </location>
</feature>
<feature type="compositionally biased region" description="Basic and acidic residues" evidence="1">
    <location>
        <begin position="11"/>
        <end position="21"/>
    </location>
</feature>
<sequence>MTLRRPGQRPEAPHGADERGTPRTGAPRSGGHPAASRAGAHRPPGGHAPEARGARRAAAGGRLPRTGTEPVTARSALRARLVLASIFTPVFIAATALFAYWTAETGTGEAPSTGSLLVLTVASGLLALFSVVDLLVVLRRRREEREAPPGRNGPGAGVPGRGTGPRST</sequence>
<evidence type="ECO:0000256" key="2">
    <source>
        <dbReference type="SAM" id="Phobius"/>
    </source>
</evidence>